<sequence length="128" mass="13653">MRAAAGRLDERQISGAAMSALMFSVRAAEGADVHRMEATRTSRGVRFTCTCSDGTEGRHCEHRIALLLGDASALVEVDQEAVKALGEMTKGSHLLHAVHMLAQAEAAVAEAELDLERARQVIATILKG</sequence>
<proteinExistence type="predicted"/>
<evidence type="ECO:0000313" key="5">
    <source>
        <dbReference type="Proteomes" id="UP000321960"/>
    </source>
</evidence>
<dbReference type="RefSeq" id="WP_147025302.1">
    <property type="nucleotide sequence ID" value="NZ_BJZU01000027.1"/>
</dbReference>
<keyword evidence="6" id="KW-1185">Reference proteome</keyword>
<accession>A0A512J0W7</accession>
<dbReference type="GO" id="GO:0008270">
    <property type="term" value="F:zinc ion binding"/>
    <property type="evidence" value="ECO:0007669"/>
    <property type="project" value="UniProtKB-KW"/>
</dbReference>
<dbReference type="PROSITE" id="PS50966">
    <property type="entry name" value="ZF_SWIM"/>
    <property type="match status" value="1"/>
</dbReference>
<dbReference type="OrthoDB" id="7997091at2"/>
<dbReference type="EMBL" id="BJZU01000027">
    <property type="protein sequence ID" value="GEP03602.1"/>
    <property type="molecule type" value="Genomic_DNA"/>
</dbReference>
<gene>
    <name evidence="4" type="ORF">GCM10007888_33100</name>
    <name evidence="3" type="ORF">MOX02_16400</name>
</gene>
<dbReference type="InterPro" id="IPR007527">
    <property type="entry name" value="Znf_SWIM"/>
</dbReference>
<reference evidence="3 5" key="3">
    <citation type="submission" date="2019-07" db="EMBL/GenBank/DDBJ databases">
        <title>Whole genome shotgun sequence of Methylobacterium oxalidis NBRC 107715.</title>
        <authorList>
            <person name="Hosoyama A."/>
            <person name="Uohara A."/>
            <person name="Ohji S."/>
            <person name="Ichikawa N."/>
        </authorList>
    </citation>
    <scope>NUCLEOTIDE SEQUENCE [LARGE SCALE GENOMIC DNA]</scope>
    <source>
        <strain evidence="3 5">NBRC 107715</strain>
    </source>
</reference>
<name>A0A512J0W7_9HYPH</name>
<evidence type="ECO:0000313" key="6">
    <source>
        <dbReference type="Proteomes" id="UP001156856"/>
    </source>
</evidence>
<dbReference type="Proteomes" id="UP001156856">
    <property type="component" value="Unassembled WGS sequence"/>
</dbReference>
<reference evidence="6" key="2">
    <citation type="journal article" date="2019" name="Int. J. Syst. Evol. Microbiol.">
        <title>The Global Catalogue of Microorganisms (GCM) 10K type strain sequencing project: providing services to taxonomists for standard genome sequencing and annotation.</title>
        <authorList>
            <consortium name="The Broad Institute Genomics Platform"/>
            <consortium name="The Broad Institute Genome Sequencing Center for Infectious Disease"/>
            <person name="Wu L."/>
            <person name="Ma J."/>
        </authorList>
    </citation>
    <scope>NUCLEOTIDE SEQUENCE [LARGE SCALE GENOMIC DNA]</scope>
    <source>
        <strain evidence="6">NBRC 107715</strain>
    </source>
</reference>
<keyword evidence="1" id="KW-0863">Zinc-finger</keyword>
<reference evidence="4" key="1">
    <citation type="journal article" date="2014" name="Int. J. Syst. Evol. Microbiol.">
        <title>Complete genome of a new Firmicutes species belonging to the dominant human colonic microbiota ('Ruminococcus bicirculans') reveals two chromosomes and a selective capacity to utilize plant glucans.</title>
        <authorList>
            <consortium name="NISC Comparative Sequencing Program"/>
            <person name="Wegmann U."/>
            <person name="Louis P."/>
            <person name="Goesmann A."/>
            <person name="Henrissat B."/>
            <person name="Duncan S.H."/>
            <person name="Flint H.J."/>
        </authorList>
    </citation>
    <scope>NUCLEOTIDE SEQUENCE</scope>
    <source>
        <strain evidence="4">NBRC 107715</strain>
    </source>
</reference>
<keyword evidence="1" id="KW-0479">Metal-binding</keyword>
<evidence type="ECO:0000256" key="1">
    <source>
        <dbReference type="PROSITE-ProRule" id="PRU00325"/>
    </source>
</evidence>
<dbReference type="AlphaFoldDB" id="A0A512J0W7"/>
<evidence type="ECO:0000313" key="3">
    <source>
        <dbReference type="EMBL" id="GEP03602.1"/>
    </source>
</evidence>
<protein>
    <recommendedName>
        <fullName evidence="2">SWIM-type domain-containing protein</fullName>
    </recommendedName>
</protein>
<reference evidence="4" key="4">
    <citation type="submission" date="2023-01" db="EMBL/GenBank/DDBJ databases">
        <title>Draft genome sequence of Methylobacterium oxalidis strain NBRC 107715.</title>
        <authorList>
            <person name="Sun Q."/>
            <person name="Mori K."/>
        </authorList>
    </citation>
    <scope>NUCLEOTIDE SEQUENCE</scope>
    <source>
        <strain evidence="4">NBRC 107715</strain>
    </source>
</reference>
<evidence type="ECO:0000313" key="4">
    <source>
        <dbReference type="EMBL" id="GLS64929.1"/>
    </source>
</evidence>
<dbReference type="CDD" id="cd00054">
    <property type="entry name" value="EGF_CA"/>
    <property type="match status" value="1"/>
</dbReference>
<dbReference type="EMBL" id="BSPK01000058">
    <property type="protein sequence ID" value="GLS64929.1"/>
    <property type="molecule type" value="Genomic_DNA"/>
</dbReference>
<feature type="domain" description="SWIM-type" evidence="2">
    <location>
        <begin position="34"/>
        <end position="71"/>
    </location>
</feature>
<keyword evidence="1" id="KW-0862">Zinc</keyword>
<dbReference type="Proteomes" id="UP000321960">
    <property type="component" value="Unassembled WGS sequence"/>
</dbReference>
<organism evidence="3 5">
    <name type="scientific">Methylobacterium oxalidis</name>
    <dbReference type="NCBI Taxonomy" id="944322"/>
    <lineage>
        <taxon>Bacteria</taxon>
        <taxon>Pseudomonadati</taxon>
        <taxon>Pseudomonadota</taxon>
        <taxon>Alphaproteobacteria</taxon>
        <taxon>Hyphomicrobiales</taxon>
        <taxon>Methylobacteriaceae</taxon>
        <taxon>Methylobacterium</taxon>
    </lineage>
</organism>
<comment type="caution">
    <text evidence="3">The sequence shown here is derived from an EMBL/GenBank/DDBJ whole genome shotgun (WGS) entry which is preliminary data.</text>
</comment>
<evidence type="ECO:0000259" key="2">
    <source>
        <dbReference type="PROSITE" id="PS50966"/>
    </source>
</evidence>